<name>A0A392QR39_9FABA</name>
<sequence length="49" mass="5465">MSDSSVKNLAITDKVQKPGGCAGIFFQLIDWKKRLVKKKLFSKKLLTPG</sequence>
<organism evidence="1 2">
    <name type="scientific">Trifolium medium</name>
    <dbReference type="NCBI Taxonomy" id="97028"/>
    <lineage>
        <taxon>Eukaryota</taxon>
        <taxon>Viridiplantae</taxon>
        <taxon>Streptophyta</taxon>
        <taxon>Embryophyta</taxon>
        <taxon>Tracheophyta</taxon>
        <taxon>Spermatophyta</taxon>
        <taxon>Magnoliopsida</taxon>
        <taxon>eudicotyledons</taxon>
        <taxon>Gunneridae</taxon>
        <taxon>Pentapetalae</taxon>
        <taxon>rosids</taxon>
        <taxon>fabids</taxon>
        <taxon>Fabales</taxon>
        <taxon>Fabaceae</taxon>
        <taxon>Papilionoideae</taxon>
        <taxon>50 kb inversion clade</taxon>
        <taxon>NPAAA clade</taxon>
        <taxon>Hologalegina</taxon>
        <taxon>IRL clade</taxon>
        <taxon>Trifolieae</taxon>
        <taxon>Trifolium</taxon>
    </lineage>
</organism>
<dbReference type="PANTHER" id="PTHR21726">
    <property type="entry name" value="PHOSPHATIDYLINOSITOL N-ACETYLGLUCOSAMINYLTRANSFERASE SUBUNIT P DOWN SYNDROME CRITICAL REGION PROTEIN 5 -RELATED"/>
    <property type="match status" value="1"/>
</dbReference>
<reference evidence="1 2" key="1">
    <citation type="journal article" date="2018" name="Front. Plant Sci.">
        <title>Red Clover (Trifolium pratense) and Zigzag Clover (T. medium) - A Picture of Genomic Similarities and Differences.</title>
        <authorList>
            <person name="Dluhosova J."/>
            <person name="Istvanek J."/>
            <person name="Nedelnik J."/>
            <person name="Repkova J."/>
        </authorList>
    </citation>
    <scope>NUCLEOTIDE SEQUENCE [LARGE SCALE GENOMIC DNA]</scope>
    <source>
        <strain evidence="2">cv. 10/8</strain>
        <tissue evidence="1">Leaf</tissue>
    </source>
</reference>
<comment type="caution">
    <text evidence="1">The sequence shown here is derived from an EMBL/GenBank/DDBJ whole genome shotgun (WGS) entry which is preliminary data.</text>
</comment>
<dbReference type="Proteomes" id="UP000265520">
    <property type="component" value="Unassembled WGS sequence"/>
</dbReference>
<evidence type="ECO:0000313" key="1">
    <source>
        <dbReference type="EMBL" id="MCI26294.1"/>
    </source>
</evidence>
<dbReference type="PANTHER" id="PTHR21726:SF61">
    <property type="entry name" value="DNAA INITIATOR-ASSOCIATING PROTEIN"/>
    <property type="match status" value="1"/>
</dbReference>
<proteinExistence type="predicted"/>
<evidence type="ECO:0000313" key="2">
    <source>
        <dbReference type="Proteomes" id="UP000265520"/>
    </source>
</evidence>
<protein>
    <submittedName>
        <fullName evidence="1">Uncharacterized protein</fullName>
    </submittedName>
</protein>
<dbReference type="EMBL" id="LXQA010152414">
    <property type="protein sequence ID" value="MCI26294.1"/>
    <property type="molecule type" value="Genomic_DNA"/>
</dbReference>
<dbReference type="AlphaFoldDB" id="A0A392QR39"/>
<accession>A0A392QR39</accession>
<keyword evidence="2" id="KW-1185">Reference proteome</keyword>